<keyword evidence="2 7" id="KW-0489">Methyltransferase</keyword>
<sequence>MEELFIKISRELRHSLIFLKDKPEENIDSTIRALWHKAYGNSVSAEKAVHLPLPQLSVNQENILQQLVQQRMRGIPLAHLTGRQNFMGIEFKCDPRALIPRKETEILGRKSHEICLKLSKEKSVIAIFDVCCGSGNLGLALASKHPNVKVYLSDLSPGAVELTKENIDFLKLGHKATAKQSDLFAGFDSAKYWGQIDLIVCNPPYISSSKVPKMNPEIASHEPALAFDGGMMGIKLIQKLIRESPKFLSENGWLIFEVGVGQGSFILQICEKSGDWEFVTSAKDTSGNIRVIAACCK</sequence>
<dbReference type="GO" id="GO:0102559">
    <property type="term" value="F:peptide chain release factor N(5)-glutamine methyltransferase activity"/>
    <property type="evidence" value="ECO:0007669"/>
    <property type="project" value="UniProtKB-EC"/>
</dbReference>
<dbReference type="Pfam" id="PF05175">
    <property type="entry name" value="MTS"/>
    <property type="match status" value="1"/>
</dbReference>
<reference evidence="7 8" key="1">
    <citation type="submission" date="2016-11" db="EMBL/GenBank/DDBJ databases">
        <authorList>
            <person name="Jaros S."/>
            <person name="Januszkiewicz K."/>
            <person name="Wedrychowicz H."/>
        </authorList>
    </citation>
    <scope>NUCLEOTIDE SEQUENCE [LARGE SCALE GENOMIC DNA]</scope>
    <source>
        <strain evidence="7 8">DSM 27063</strain>
    </source>
</reference>
<organism evidence="7 8">
    <name type="scientific">Tangfeifania diversioriginum</name>
    <dbReference type="NCBI Taxonomy" id="1168035"/>
    <lineage>
        <taxon>Bacteria</taxon>
        <taxon>Pseudomonadati</taxon>
        <taxon>Bacteroidota</taxon>
        <taxon>Bacteroidia</taxon>
        <taxon>Marinilabiliales</taxon>
        <taxon>Prolixibacteraceae</taxon>
        <taxon>Tangfeifania</taxon>
    </lineage>
</organism>
<dbReference type="PROSITE" id="PS00092">
    <property type="entry name" value="N6_MTASE"/>
    <property type="match status" value="1"/>
</dbReference>
<evidence type="ECO:0000256" key="1">
    <source>
        <dbReference type="ARBA" id="ARBA00012771"/>
    </source>
</evidence>
<dbReference type="PANTHER" id="PTHR18895:SF74">
    <property type="entry name" value="MTRF1L RELEASE FACTOR GLUTAMINE METHYLTRANSFERASE"/>
    <property type="match status" value="1"/>
</dbReference>
<dbReference type="NCBIfam" id="TIGR00536">
    <property type="entry name" value="hemK_fam"/>
    <property type="match status" value="1"/>
</dbReference>
<evidence type="ECO:0000256" key="2">
    <source>
        <dbReference type="ARBA" id="ARBA00022603"/>
    </source>
</evidence>
<dbReference type="AlphaFoldDB" id="A0A1M6GT18"/>
<proteinExistence type="predicted"/>
<dbReference type="Gene3D" id="3.40.50.150">
    <property type="entry name" value="Vaccinia Virus protein VP39"/>
    <property type="match status" value="1"/>
</dbReference>
<feature type="domain" description="Methyltransferase small" evidence="6">
    <location>
        <begin position="125"/>
        <end position="210"/>
    </location>
</feature>
<dbReference type="NCBIfam" id="TIGR03534">
    <property type="entry name" value="RF_mod_PrmC"/>
    <property type="match status" value="1"/>
</dbReference>
<dbReference type="InterPro" id="IPR050320">
    <property type="entry name" value="N5-glutamine_MTase"/>
</dbReference>
<evidence type="ECO:0000256" key="4">
    <source>
        <dbReference type="ARBA" id="ARBA00022691"/>
    </source>
</evidence>
<gene>
    <name evidence="7" type="ORF">SAMN05444280_111110</name>
</gene>
<dbReference type="GO" id="GO:0003676">
    <property type="term" value="F:nucleic acid binding"/>
    <property type="evidence" value="ECO:0007669"/>
    <property type="project" value="InterPro"/>
</dbReference>
<evidence type="ECO:0000313" key="8">
    <source>
        <dbReference type="Proteomes" id="UP000184050"/>
    </source>
</evidence>
<evidence type="ECO:0000259" key="6">
    <source>
        <dbReference type="Pfam" id="PF05175"/>
    </source>
</evidence>
<dbReference type="SUPFAM" id="SSF53335">
    <property type="entry name" value="S-adenosyl-L-methionine-dependent methyltransferases"/>
    <property type="match status" value="1"/>
</dbReference>
<evidence type="ECO:0000313" key="7">
    <source>
        <dbReference type="EMBL" id="SHJ13067.1"/>
    </source>
</evidence>
<dbReference type="EMBL" id="FQZE01000011">
    <property type="protein sequence ID" value="SHJ13067.1"/>
    <property type="molecule type" value="Genomic_DNA"/>
</dbReference>
<dbReference type="CDD" id="cd02440">
    <property type="entry name" value="AdoMet_MTases"/>
    <property type="match status" value="1"/>
</dbReference>
<dbReference type="InterPro" id="IPR002052">
    <property type="entry name" value="DNA_methylase_N6_adenine_CS"/>
</dbReference>
<dbReference type="EC" id="2.1.1.297" evidence="1"/>
<dbReference type="RefSeq" id="WP_073168565.1">
    <property type="nucleotide sequence ID" value="NZ_FQZE01000011.1"/>
</dbReference>
<dbReference type="OrthoDB" id="9800643at2"/>
<dbReference type="InterPro" id="IPR004556">
    <property type="entry name" value="HemK-like"/>
</dbReference>
<keyword evidence="4" id="KW-0949">S-adenosyl-L-methionine</keyword>
<accession>A0A1M6GT18</accession>
<dbReference type="InterPro" id="IPR029063">
    <property type="entry name" value="SAM-dependent_MTases_sf"/>
</dbReference>
<dbReference type="Gene3D" id="1.10.8.10">
    <property type="entry name" value="DNA helicase RuvA subunit, C-terminal domain"/>
    <property type="match status" value="1"/>
</dbReference>
<dbReference type="STRING" id="1168035.SAMN05444280_111110"/>
<comment type="catalytic activity">
    <reaction evidence="5">
        <text>L-glutaminyl-[peptide chain release factor] + S-adenosyl-L-methionine = N(5)-methyl-L-glutaminyl-[peptide chain release factor] + S-adenosyl-L-homocysteine + H(+)</text>
        <dbReference type="Rhea" id="RHEA:42896"/>
        <dbReference type="Rhea" id="RHEA-COMP:10271"/>
        <dbReference type="Rhea" id="RHEA-COMP:10272"/>
        <dbReference type="ChEBI" id="CHEBI:15378"/>
        <dbReference type="ChEBI" id="CHEBI:30011"/>
        <dbReference type="ChEBI" id="CHEBI:57856"/>
        <dbReference type="ChEBI" id="CHEBI:59789"/>
        <dbReference type="ChEBI" id="CHEBI:61891"/>
        <dbReference type="EC" id="2.1.1.297"/>
    </reaction>
</comment>
<keyword evidence="8" id="KW-1185">Reference proteome</keyword>
<keyword evidence="3 7" id="KW-0808">Transferase</keyword>
<dbReference type="InterPro" id="IPR019874">
    <property type="entry name" value="RF_methyltr_PrmC"/>
</dbReference>
<dbReference type="PANTHER" id="PTHR18895">
    <property type="entry name" value="HEMK METHYLTRANSFERASE"/>
    <property type="match status" value="1"/>
</dbReference>
<dbReference type="InterPro" id="IPR007848">
    <property type="entry name" value="Small_mtfrase_dom"/>
</dbReference>
<dbReference type="GO" id="GO:0032259">
    <property type="term" value="P:methylation"/>
    <property type="evidence" value="ECO:0007669"/>
    <property type="project" value="UniProtKB-KW"/>
</dbReference>
<evidence type="ECO:0000256" key="5">
    <source>
        <dbReference type="ARBA" id="ARBA00048391"/>
    </source>
</evidence>
<protein>
    <recommendedName>
        <fullName evidence="1">peptide chain release factor N(5)-glutamine methyltransferase</fullName>
        <ecNumber evidence="1">2.1.1.297</ecNumber>
    </recommendedName>
</protein>
<dbReference type="Proteomes" id="UP000184050">
    <property type="component" value="Unassembled WGS sequence"/>
</dbReference>
<name>A0A1M6GT18_9BACT</name>
<evidence type="ECO:0000256" key="3">
    <source>
        <dbReference type="ARBA" id="ARBA00022679"/>
    </source>
</evidence>